<keyword evidence="2" id="KW-1185">Reference proteome</keyword>
<accession>A0AAD5GTM9</accession>
<gene>
    <name evidence="1" type="ORF">M8C21_032643</name>
</gene>
<dbReference type="EMBL" id="JAMZMK010001760">
    <property type="protein sequence ID" value="KAI7755082.1"/>
    <property type="molecule type" value="Genomic_DNA"/>
</dbReference>
<organism evidence="1 2">
    <name type="scientific">Ambrosia artemisiifolia</name>
    <name type="common">Common ragweed</name>
    <dbReference type="NCBI Taxonomy" id="4212"/>
    <lineage>
        <taxon>Eukaryota</taxon>
        <taxon>Viridiplantae</taxon>
        <taxon>Streptophyta</taxon>
        <taxon>Embryophyta</taxon>
        <taxon>Tracheophyta</taxon>
        <taxon>Spermatophyta</taxon>
        <taxon>Magnoliopsida</taxon>
        <taxon>eudicotyledons</taxon>
        <taxon>Gunneridae</taxon>
        <taxon>Pentapetalae</taxon>
        <taxon>asterids</taxon>
        <taxon>campanulids</taxon>
        <taxon>Asterales</taxon>
        <taxon>Asteraceae</taxon>
        <taxon>Asteroideae</taxon>
        <taxon>Heliantheae alliance</taxon>
        <taxon>Heliantheae</taxon>
        <taxon>Ambrosia</taxon>
    </lineage>
</organism>
<proteinExistence type="predicted"/>
<reference evidence="1" key="1">
    <citation type="submission" date="2022-06" db="EMBL/GenBank/DDBJ databases">
        <title>Uncovering the hologenomic basis of an extraordinary plant invasion.</title>
        <authorList>
            <person name="Bieker V.C."/>
            <person name="Martin M.D."/>
            <person name="Gilbert T."/>
            <person name="Hodgins K."/>
            <person name="Battlay P."/>
            <person name="Petersen B."/>
            <person name="Wilson J."/>
        </authorList>
    </citation>
    <scope>NUCLEOTIDE SEQUENCE</scope>
    <source>
        <strain evidence="1">AA19_3_7</strain>
        <tissue evidence="1">Leaf</tissue>
    </source>
</reference>
<protein>
    <submittedName>
        <fullName evidence="1">Uncharacterized protein</fullName>
    </submittedName>
</protein>
<sequence>FYAFCVPRIRNEFLFEPQRWSTNYTAVSVENSYTRSCIISGVVNYGGDNTSIRYKGGITWWCKGDAFAVMGSRGCFFDGYKMGSYTWLVLIRRIDAKETGWRLRRLLRTKEDTGI</sequence>
<feature type="non-terminal residue" evidence="1">
    <location>
        <position position="115"/>
    </location>
</feature>
<dbReference type="AlphaFoldDB" id="A0AAD5GTM9"/>
<name>A0AAD5GTM9_AMBAR</name>
<evidence type="ECO:0000313" key="2">
    <source>
        <dbReference type="Proteomes" id="UP001206925"/>
    </source>
</evidence>
<comment type="caution">
    <text evidence="1">The sequence shown here is derived from an EMBL/GenBank/DDBJ whole genome shotgun (WGS) entry which is preliminary data.</text>
</comment>
<evidence type="ECO:0000313" key="1">
    <source>
        <dbReference type="EMBL" id="KAI7755082.1"/>
    </source>
</evidence>
<dbReference type="Proteomes" id="UP001206925">
    <property type="component" value="Unassembled WGS sequence"/>
</dbReference>